<name>A0A6G9Y0I8_NOCBR</name>
<dbReference type="SUPFAM" id="SSF51905">
    <property type="entry name" value="FAD/NAD(P)-binding domain"/>
    <property type="match status" value="2"/>
</dbReference>
<protein>
    <submittedName>
        <fullName evidence="2">SidA/IucD/PvdA family monooxygenase</fullName>
    </submittedName>
</protein>
<organism evidence="2 3">
    <name type="scientific">Nocardia brasiliensis</name>
    <dbReference type="NCBI Taxonomy" id="37326"/>
    <lineage>
        <taxon>Bacteria</taxon>
        <taxon>Bacillati</taxon>
        <taxon>Actinomycetota</taxon>
        <taxon>Actinomycetes</taxon>
        <taxon>Mycobacteriales</taxon>
        <taxon>Nocardiaceae</taxon>
        <taxon>Nocardia</taxon>
    </lineage>
</organism>
<dbReference type="InterPro" id="IPR036188">
    <property type="entry name" value="FAD/NAD-bd_sf"/>
</dbReference>
<dbReference type="GO" id="GO:0050660">
    <property type="term" value="F:flavin adenine dinucleotide binding"/>
    <property type="evidence" value="ECO:0007669"/>
    <property type="project" value="InterPro"/>
</dbReference>
<dbReference type="GO" id="GO:0050661">
    <property type="term" value="F:NADP binding"/>
    <property type="evidence" value="ECO:0007669"/>
    <property type="project" value="InterPro"/>
</dbReference>
<evidence type="ECO:0000313" key="3">
    <source>
        <dbReference type="Proteomes" id="UP000501705"/>
    </source>
</evidence>
<dbReference type="AlphaFoldDB" id="A0A6G9Y0I8"/>
<dbReference type="RefSeq" id="WP_167465734.1">
    <property type="nucleotide sequence ID" value="NZ_CP046171.1"/>
</dbReference>
<dbReference type="InterPro" id="IPR050982">
    <property type="entry name" value="Auxin_biosynth/cation_transpt"/>
</dbReference>
<dbReference type="Gene3D" id="3.50.50.60">
    <property type="entry name" value="FAD/NAD(P)-binding domain"/>
    <property type="match status" value="1"/>
</dbReference>
<evidence type="ECO:0000256" key="1">
    <source>
        <dbReference type="ARBA" id="ARBA00023002"/>
    </source>
</evidence>
<evidence type="ECO:0000313" key="2">
    <source>
        <dbReference type="EMBL" id="QIS06718.1"/>
    </source>
</evidence>
<proteinExistence type="predicted"/>
<keyword evidence="1" id="KW-0560">Oxidoreductase</keyword>
<gene>
    <name evidence="2" type="ORF">F5X71_34370</name>
</gene>
<dbReference type="EMBL" id="CP046171">
    <property type="protein sequence ID" value="QIS06718.1"/>
    <property type="molecule type" value="Genomic_DNA"/>
</dbReference>
<dbReference type="Proteomes" id="UP000501705">
    <property type="component" value="Chromosome"/>
</dbReference>
<dbReference type="PANTHER" id="PTHR43539">
    <property type="entry name" value="FLAVIN-BINDING MONOOXYGENASE-LIKE PROTEIN (AFU_ORTHOLOGUE AFUA_4G09220)"/>
    <property type="match status" value="1"/>
</dbReference>
<dbReference type="PANTHER" id="PTHR43539:SF78">
    <property type="entry name" value="FLAVIN-CONTAINING MONOOXYGENASE"/>
    <property type="match status" value="1"/>
</dbReference>
<sequence>MIDALVIGAGQSGLAATRALLDHGLAPVVLEAGPEPVGSWPHYYDSLTLFSPAQHSALPGLEFPAEPDHYPRRDEVTAYLRHYAATLDVDIRTNTAVTRVETHPDTGFLVHTSTGETLHTAGIVAATGSFGNPHMPELPGQHTYTGTLLHAADYRNPKPYAGQRIIVVGAGNSAVQIAHELAEVATVTLATHHPINFLAQHRDGRDIHHWLVTTGFDLLPPEWLIRYVGGTLVLDIGTYQHALTAGHLDRRPVFTSLDTETITWPNGTREPVDTIIFATGYRPDLAYLEPLGALHDGYPLHSTGISTTHPGLVYLGLEFQRSFSSNTLRGVHHDAQHIITALAAHVHGAPTAVGL</sequence>
<dbReference type="Pfam" id="PF13738">
    <property type="entry name" value="Pyr_redox_3"/>
    <property type="match status" value="1"/>
</dbReference>
<dbReference type="PRINTS" id="PR00370">
    <property type="entry name" value="FMOXYGENASE"/>
</dbReference>
<accession>A0A6G9Y0I8</accession>
<dbReference type="PIRSF" id="PIRSF000332">
    <property type="entry name" value="FMO"/>
    <property type="match status" value="1"/>
</dbReference>
<dbReference type="GO" id="GO:0004497">
    <property type="term" value="F:monooxygenase activity"/>
    <property type="evidence" value="ECO:0007669"/>
    <property type="project" value="UniProtKB-KW"/>
</dbReference>
<reference evidence="2 3" key="1">
    <citation type="journal article" date="2019" name="ACS Chem. Biol.">
        <title>Identification and Mobilization of a Cryptic Antibiotic Biosynthesis Gene Locus from a Human-Pathogenic Nocardia Isolate.</title>
        <authorList>
            <person name="Herisse M."/>
            <person name="Ishida K."/>
            <person name="Porter J.L."/>
            <person name="Howden B."/>
            <person name="Hertweck C."/>
            <person name="Stinear T.P."/>
            <person name="Pidot S.J."/>
        </authorList>
    </citation>
    <scope>NUCLEOTIDE SEQUENCE [LARGE SCALE GENOMIC DNA]</scope>
    <source>
        <strain evidence="2 3">AUSMDU00024985</strain>
    </source>
</reference>
<dbReference type="InterPro" id="IPR000960">
    <property type="entry name" value="Flavin_mOase"/>
</dbReference>
<keyword evidence="2" id="KW-0503">Monooxygenase</keyword>